<dbReference type="Proteomes" id="UP000594014">
    <property type="component" value="Chromosome"/>
</dbReference>
<keyword evidence="2" id="KW-1185">Reference proteome</keyword>
<proteinExistence type="predicted"/>
<evidence type="ECO:0000313" key="2">
    <source>
        <dbReference type="Proteomes" id="UP000594014"/>
    </source>
</evidence>
<evidence type="ECO:0000313" key="1">
    <source>
        <dbReference type="EMBL" id="QOX62654.1"/>
    </source>
</evidence>
<gene>
    <name evidence="1" type="ORF">FRZ06_04475</name>
</gene>
<sequence>MKELQFSTKINASKERVWTTLWEDIAFRDWASIIDEGTYMKGEMKEGNEVEFISAINGYGVTSLVEKLIPNEFVLFRHGADTQNSGQQEREKEWTGGTESYSLTEKNGATILIVKTDVPLELEEIFNNRLPKALERIKTLTEGIK</sequence>
<protein>
    <submittedName>
        <fullName evidence="1">Uncharacterized protein</fullName>
    </submittedName>
</protein>
<reference evidence="1" key="1">
    <citation type="submission" date="2019-08" db="EMBL/GenBank/DDBJ databases">
        <title>Genome sequence of Clostridiales bacterium MT110.</title>
        <authorList>
            <person name="Cao J."/>
        </authorList>
    </citation>
    <scope>NUCLEOTIDE SEQUENCE</scope>
    <source>
        <strain evidence="1">MT110</strain>
    </source>
</reference>
<dbReference type="EMBL" id="CP042469">
    <property type="protein sequence ID" value="QOX62654.1"/>
    <property type="molecule type" value="Genomic_DNA"/>
</dbReference>
<name>A0ACD1A8H9_9FIRM</name>
<accession>A0ACD1A8H9</accession>
<organism evidence="1 2">
    <name type="scientific">Anoxybacterium hadale</name>
    <dbReference type="NCBI Taxonomy" id="3408580"/>
    <lineage>
        <taxon>Bacteria</taxon>
        <taxon>Bacillati</taxon>
        <taxon>Bacillota</taxon>
        <taxon>Clostridia</taxon>
        <taxon>Peptostreptococcales</taxon>
        <taxon>Anaerovoracaceae</taxon>
        <taxon>Anoxybacterium</taxon>
    </lineage>
</organism>